<dbReference type="AlphaFoldDB" id="A0AB39R058"/>
<gene>
    <name evidence="4" type="ORF">AB5J52_41170</name>
</gene>
<dbReference type="PANTHER" id="PTHR42059:SF1">
    <property type="entry name" value="TNT DOMAIN-CONTAINING PROTEIN"/>
    <property type="match status" value="1"/>
</dbReference>
<evidence type="ECO:0000259" key="3">
    <source>
        <dbReference type="Pfam" id="PF14021"/>
    </source>
</evidence>
<dbReference type="EMBL" id="CP163441">
    <property type="protein sequence ID" value="XDQ48166.1"/>
    <property type="molecule type" value="Genomic_DNA"/>
</dbReference>
<proteinExistence type="predicted"/>
<dbReference type="InterPro" id="IPR025331">
    <property type="entry name" value="TNT"/>
</dbReference>
<dbReference type="InterPro" id="IPR053024">
    <property type="entry name" value="Fungal_surface_NADase"/>
</dbReference>
<keyword evidence="2" id="KW-0732">Signal</keyword>
<sequence length="277" mass="29439">MTFRQWSAALVATVGLSGCVLLGTPVSAAADTGDGPAGRPVTHRHPPVAGPAAGPATGTDTARPPQSAPRLQDGQPRCLGLVPSPYPFAHTPFVCNDWRFGPAKLPTTGVLGRILAGYDRFGNLTPVEFLNKWWNPNADHGQGDWKFSLLPDDGFDHTPQGEPIAAEYTLPVGQLVDRFGNEFGKFLSPAGASYGERSIPPSALNTQDPRYPYDYHLYRVKKPTLVCAGPAAPGFEQPGQGVQYVTSVKAKATYCPNVKTGATVSSLLDSGNLERAN</sequence>
<feature type="region of interest" description="Disordered" evidence="1">
    <location>
        <begin position="31"/>
        <end position="75"/>
    </location>
</feature>
<feature type="chain" id="PRO_5044239099" evidence="2">
    <location>
        <begin position="30"/>
        <end position="277"/>
    </location>
</feature>
<feature type="compositionally biased region" description="Low complexity" evidence="1">
    <location>
        <begin position="50"/>
        <end position="65"/>
    </location>
</feature>
<evidence type="ECO:0000313" key="4">
    <source>
        <dbReference type="EMBL" id="XDQ48166.1"/>
    </source>
</evidence>
<dbReference type="PANTHER" id="PTHR42059">
    <property type="entry name" value="TNT DOMAIN-CONTAINING PROTEIN"/>
    <property type="match status" value="1"/>
</dbReference>
<evidence type="ECO:0000256" key="2">
    <source>
        <dbReference type="SAM" id="SignalP"/>
    </source>
</evidence>
<evidence type="ECO:0000256" key="1">
    <source>
        <dbReference type="SAM" id="MobiDB-lite"/>
    </source>
</evidence>
<dbReference type="Pfam" id="PF14021">
    <property type="entry name" value="TNT"/>
    <property type="match status" value="1"/>
</dbReference>
<feature type="domain" description="TNT" evidence="3">
    <location>
        <begin position="169"/>
        <end position="275"/>
    </location>
</feature>
<feature type="signal peptide" evidence="2">
    <location>
        <begin position="1"/>
        <end position="29"/>
    </location>
</feature>
<reference evidence="4" key="1">
    <citation type="submission" date="2024-07" db="EMBL/GenBank/DDBJ databases">
        <authorList>
            <person name="Yu S.T."/>
        </authorList>
    </citation>
    <scope>NUCLEOTIDE SEQUENCE</scope>
    <source>
        <strain evidence="4">R39</strain>
    </source>
</reference>
<name>A0AB39R058_9ACTN</name>
<protein>
    <submittedName>
        <fullName evidence="4">TNT domain-containing protein</fullName>
    </submittedName>
</protein>
<dbReference type="PROSITE" id="PS51257">
    <property type="entry name" value="PROKAR_LIPOPROTEIN"/>
    <property type="match status" value="1"/>
</dbReference>
<dbReference type="GO" id="GO:0050135">
    <property type="term" value="F:NADP+ nucleosidase activity"/>
    <property type="evidence" value="ECO:0007669"/>
    <property type="project" value="InterPro"/>
</dbReference>
<dbReference type="RefSeq" id="WP_369226995.1">
    <property type="nucleotide sequence ID" value="NZ_CP163441.1"/>
</dbReference>
<organism evidence="4">
    <name type="scientific">Streptomyces sp. R39</name>
    <dbReference type="NCBI Taxonomy" id="3238631"/>
    <lineage>
        <taxon>Bacteria</taxon>
        <taxon>Bacillati</taxon>
        <taxon>Actinomycetota</taxon>
        <taxon>Actinomycetes</taxon>
        <taxon>Kitasatosporales</taxon>
        <taxon>Streptomycetaceae</taxon>
        <taxon>Streptomyces</taxon>
    </lineage>
</organism>
<accession>A0AB39R058</accession>